<comment type="caution">
    <text evidence="3">The sequence shown here is derived from an EMBL/GenBank/DDBJ whole genome shotgun (WGS) entry which is preliminary data.</text>
</comment>
<dbReference type="EMBL" id="DXGG01000004">
    <property type="protein sequence ID" value="HIW86661.1"/>
    <property type="molecule type" value="Genomic_DNA"/>
</dbReference>
<evidence type="ECO:0000313" key="4">
    <source>
        <dbReference type="Proteomes" id="UP000824267"/>
    </source>
</evidence>
<sequence>MKKAIFIKTLVLSATVCLSCAAKAQSDTAWMDTNYIDQYIFPPLVDDRWEDEYRYGWYGWDANGGGFGLVICEREQGIITPADYVAQKYEAEDSVTLAGVAVLLEGSPFDSLTVEIWDDALSSVLLSKTFICAESQEYLFYECMFNEPITLYNDYYVSVRMYRCDCSGPGDRDTYFISVLKLREFHYDATDVPQGCNIKYEPYFKLCDEDEWKRLDDINTWGLITESLTAYNYYGNPDARQLVIAPFGICPIRASESSSALGNSPEMSERNISIYPLPAKDRLNIKAVDCNILHIEVFDAMNRKVLETNANNDILNIDLSDFKPGTYFFIITTDKGTCSEKVIVG</sequence>
<organism evidence="3 4">
    <name type="scientific">Candidatus Onthomorpha intestinigallinarum</name>
    <dbReference type="NCBI Taxonomy" id="2840880"/>
    <lineage>
        <taxon>Bacteria</taxon>
        <taxon>Pseudomonadati</taxon>
        <taxon>Bacteroidota</taxon>
        <taxon>Bacteroidia</taxon>
        <taxon>Bacteroidales</taxon>
        <taxon>Candidatus Onthomorpha</taxon>
    </lineage>
</organism>
<reference evidence="3" key="2">
    <citation type="submission" date="2021-04" db="EMBL/GenBank/DDBJ databases">
        <authorList>
            <person name="Gilroy R."/>
        </authorList>
    </citation>
    <scope>NUCLEOTIDE SEQUENCE</scope>
    <source>
        <strain evidence="3">Gambia16-930</strain>
    </source>
</reference>
<protein>
    <submittedName>
        <fullName evidence="3">T9SS type A sorting domain-containing protein</fullName>
    </submittedName>
</protein>
<feature type="signal peptide" evidence="1">
    <location>
        <begin position="1"/>
        <end position="24"/>
    </location>
</feature>
<feature type="chain" id="PRO_5039061022" evidence="1">
    <location>
        <begin position="25"/>
        <end position="345"/>
    </location>
</feature>
<feature type="domain" description="Secretion system C-terminal sorting" evidence="2">
    <location>
        <begin position="274"/>
        <end position="344"/>
    </location>
</feature>
<dbReference type="AlphaFoldDB" id="A0A9D1REA8"/>
<dbReference type="Proteomes" id="UP000824267">
    <property type="component" value="Unassembled WGS sequence"/>
</dbReference>
<accession>A0A9D1REA8</accession>
<dbReference type="InterPro" id="IPR026444">
    <property type="entry name" value="Secre_tail"/>
</dbReference>
<gene>
    <name evidence="3" type="ORF">IAC47_00080</name>
</gene>
<dbReference type="NCBIfam" id="TIGR04183">
    <property type="entry name" value="Por_Secre_tail"/>
    <property type="match status" value="1"/>
</dbReference>
<evidence type="ECO:0000256" key="1">
    <source>
        <dbReference type="SAM" id="SignalP"/>
    </source>
</evidence>
<reference evidence="3" key="1">
    <citation type="journal article" date="2021" name="PeerJ">
        <title>Extensive microbial diversity within the chicken gut microbiome revealed by metagenomics and culture.</title>
        <authorList>
            <person name="Gilroy R."/>
            <person name="Ravi A."/>
            <person name="Getino M."/>
            <person name="Pursley I."/>
            <person name="Horton D.L."/>
            <person name="Alikhan N.F."/>
            <person name="Baker D."/>
            <person name="Gharbi K."/>
            <person name="Hall N."/>
            <person name="Watson M."/>
            <person name="Adriaenssens E.M."/>
            <person name="Foster-Nyarko E."/>
            <person name="Jarju S."/>
            <person name="Secka A."/>
            <person name="Antonio M."/>
            <person name="Oren A."/>
            <person name="Chaudhuri R.R."/>
            <person name="La Ragione R."/>
            <person name="Hildebrand F."/>
            <person name="Pallen M.J."/>
        </authorList>
    </citation>
    <scope>NUCLEOTIDE SEQUENCE</scope>
    <source>
        <strain evidence="3">Gambia16-930</strain>
    </source>
</reference>
<name>A0A9D1REA8_9BACT</name>
<evidence type="ECO:0000259" key="2">
    <source>
        <dbReference type="Pfam" id="PF18962"/>
    </source>
</evidence>
<evidence type="ECO:0000313" key="3">
    <source>
        <dbReference type="EMBL" id="HIW86661.1"/>
    </source>
</evidence>
<keyword evidence="1" id="KW-0732">Signal</keyword>
<proteinExistence type="predicted"/>
<dbReference type="Pfam" id="PF18962">
    <property type="entry name" value="Por_Secre_tail"/>
    <property type="match status" value="1"/>
</dbReference>